<evidence type="ECO:0000313" key="1">
    <source>
        <dbReference type="EMBL" id="KAH3855902.1"/>
    </source>
</evidence>
<sequence length="57" mass="6269">MAVIQSTTHSCNVLTWNVRGIISSAGILSHLLDEHSVDIAIVTEQNRTEQIFITTCT</sequence>
<dbReference type="EMBL" id="JAIWYP010000003">
    <property type="protein sequence ID" value="KAH3855902.1"/>
    <property type="molecule type" value="Genomic_DNA"/>
</dbReference>
<gene>
    <name evidence="1" type="ORF">DPMN_098477</name>
</gene>
<dbReference type="Proteomes" id="UP000828390">
    <property type="component" value="Unassembled WGS sequence"/>
</dbReference>
<name>A0A9D4R6Q8_DREPO</name>
<proteinExistence type="predicted"/>
<keyword evidence="2" id="KW-1185">Reference proteome</keyword>
<dbReference type="InterPro" id="IPR036691">
    <property type="entry name" value="Endo/exonu/phosph_ase_sf"/>
</dbReference>
<reference evidence="1" key="1">
    <citation type="journal article" date="2019" name="bioRxiv">
        <title>The Genome of the Zebra Mussel, Dreissena polymorpha: A Resource for Invasive Species Research.</title>
        <authorList>
            <person name="McCartney M.A."/>
            <person name="Auch B."/>
            <person name="Kono T."/>
            <person name="Mallez S."/>
            <person name="Zhang Y."/>
            <person name="Obille A."/>
            <person name="Becker A."/>
            <person name="Abrahante J.E."/>
            <person name="Garbe J."/>
            <person name="Badalamenti J.P."/>
            <person name="Herman A."/>
            <person name="Mangelson H."/>
            <person name="Liachko I."/>
            <person name="Sullivan S."/>
            <person name="Sone E.D."/>
            <person name="Koren S."/>
            <person name="Silverstein K.A.T."/>
            <person name="Beckman K.B."/>
            <person name="Gohl D.M."/>
        </authorList>
    </citation>
    <scope>NUCLEOTIDE SEQUENCE</scope>
    <source>
        <strain evidence="1">Duluth1</strain>
        <tissue evidence="1">Whole animal</tissue>
    </source>
</reference>
<accession>A0A9D4R6Q8</accession>
<reference evidence="1" key="2">
    <citation type="submission" date="2020-11" db="EMBL/GenBank/DDBJ databases">
        <authorList>
            <person name="McCartney M.A."/>
            <person name="Auch B."/>
            <person name="Kono T."/>
            <person name="Mallez S."/>
            <person name="Becker A."/>
            <person name="Gohl D.M."/>
            <person name="Silverstein K.A.T."/>
            <person name="Koren S."/>
            <person name="Bechman K.B."/>
            <person name="Herman A."/>
            <person name="Abrahante J.E."/>
            <person name="Garbe J."/>
        </authorList>
    </citation>
    <scope>NUCLEOTIDE SEQUENCE</scope>
    <source>
        <strain evidence="1">Duluth1</strain>
        <tissue evidence="1">Whole animal</tissue>
    </source>
</reference>
<comment type="caution">
    <text evidence="1">The sequence shown here is derived from an EMBL/GenBank/DDBJ whole genome shotgun (WGS) entry which is preliminary data.</text>
</comment>
<protein>
    <recommendedName>
        <fullName evidence="3">Endonuclease/exonuclease/phosphatase domain-containing protein</fullName>
    </recommendedName>
</protein>
<dbReference type="SUPFAM" id="SSF56219">
    <property type="entry name" value="DNase I-like"/>
    <property type="match status" value="1"/>
</dbReference>
<evidence type="ECO:0008006" key="3">
    <source>
        <dbReference type="Google" id="ProtNLM"/>
    </source>
</evidence>
<evidence type="ECO:0000313" key="2">
    <source>
        <dbReference type="Proteomes" id="UP000828390"/>
    </source>
</evidence>
<dbReference type="AlphaFoldDB" id="A0A9D4R6Q8"/>
<organism evidence="1 2">
    <name type="scientific">Dreissena polymorpha</name>
    <name type="common">Zebra mussel</name>
    <name type="synonym">Mytilus polymorpha</name>
    <dbReference type="NCBI Taxonomy" id="45954"/>
    <lineage>
        <taxon>Eukaryota</taxon>
        <taxon>Metazoa</taxon>
        <taxon>Spiralia</taxon>
        <taxon>Lophotrochozoa</taxon>
        <taxon>Mollusca</taxon>
        <taxon>Bivalvia</taxon>
        <taxon>Autobranchia</taxon>
        <taxon>Heteroconchia</taxon>
        <taxon>Euheterodonta</taxon>
        <taxon>Imparidentia</taxon>
        <taxon>Neoheterodontei</taxon>
        <taxon>Myida</taxon>
        <taxon>Dreissenoidea</taxon>
        <taxon>Dreissenidae</taxon>
        <taxon>Dreissena</taxon>
    </lineage>
</organism>